<evidence type="ECO:0000259" key="20">
    <source>
        <dbReference type="Pfam" id="PF02932"/>
    </source>
</evidence>
<dbReference type="InterPro" id="IPR006029">
    <property type="entry name" value="Neurotrans-gated_channel_TM"/>
</dbReference>
<keyword evidence="6" id="KW-0770">Synapse</keyword>
<keyword evidence="11" id="KW-0869">Chloride channel</keyword>
<feature type="signal peptide" evidence="18">
    <location>
        <begin position="1"/>
        <end position="28"/>
    </location>
</feature>
<dbReference type="PRINTS" id="PR00252">
    <property type="entry name" value="NRIONCHANNEL"/>
</dbReference>
<keyword evidence="8 18" id="KW-0472">Membrane</keyword>
<dbReference type="PANTHER" id="PTHR18945">
    <property type="entry name" value="NEUROTRANSMITTER GATED ION CHANNEL"/>
    <property type="match status" value="1"/>
</dbReference>
<evidence type="ECO:0000259" key="19">
    <source>
        <dbReference type="Pfam" id="PF02931"/>
    </source>
</evidence>
<sequence>MMSATPSKSWPFCALVLLVVNLPQAICSDQKTNIREAERQVMEHVLSPSRYDARLRPPGYNGTESPTVVRVNIFVRSISRIDDQHMEYDAQLTFREQWRDDRLKFDDFGGKIKYLTLTDPSRIWMPDLFFSNEKKAHFHDVVMPNVYVRIFPLGSVLYSTRISMTLSCPMDLRLYPHDRQVCSIRMASYGWTTDDLVFMWKDGDPVQVVKNLRLPRFTLEKFVTDYCHARTNTGEYSCLKVELVFKREFRYYMVHIYIPTFMLVIVSWLSFWLDQRAITARTCLVVTTVLTVTIQTSGARASLPVVNYVMAVEVWLGMCVAFVFAALLQLALVNYLARSEARRGAAKRHNRLVGPEHSAQLEEISEALVEDGSAAFAMKLLEEQSNSPTAEKEAAAQGGRCSPRQWWRAWMASFPTGSQRADAASRVLFPLAFSLFCLVYWCVNASG</sequence>
<keyword evidence="9" id="KW-1015">Disulfide bond</keyword>
<keyword evidence="2" id="KW-1003">Cell membrane</keyword>
<dbReference type="InterPro" id="IPR036734">
    <property type="entry name" value="Neur_chan_lig-bd_sf"/>
</dbReference>
<dbReference type="Gene3D" id="2.70.170.10">
    <property type="entry name" value="Neurotransmitter-gated ion-channel ligand-binding domain"/>
    <property type="match status" value="1"/>
</dbReference>
<evidence type="ECO:0000256" key="3">
    <source>
        <dbReference type="ARBA" id="ARBA00022692"/>
    </source>
</evidence>
<evidence type="ECO:0000256" key="11">
    <source>
        <dbReference type="ARBA" id="ARBA00023173"/>
    </source>
</evidence>
<dbReference type="PRINTS" id="PR00253">
    <property type="entry name" value="GABAARECEPTR"/>
</dbReference>
<dbReference type="Gene3D" id="1.20.58.390">
    <property type="entry name" value="Neurotransmitter-gated ion-channel transmembrane domain"/>
    <property type="match status" value="1"/>
</dbReference>
<evidence type="ECO:0000256" key="18">
    <source>
        <dbReference type="RuleBase" id="RU000687"/>
    </source>
</evidence>
<dbReference type="CDD" id="cd18993">
    <property type="entry name" value="LGIC_ECD_GluCl"/>
    <property type="match status" value="1"/>
</dbReference>
<evidence type="ECO:0000256" key="13">
    <source>
        <dbReference type="ARBA" id="ARBA00023257"/>
    </source>
</evidence>
<dbReference type="InterPro" id="IPR018000">
    <property type="entry name" value="Neurotransmitter_ion_chnl_CS"/>
</dbReference>
<evidence type="ECO:0000256" key="16">
    <source>
        <dbReference type="ARBA" id="ARBA00034104"/>
    </source>
</evidence>
<evidence type="ECO:0000313" key="21">
    <source>
        <dbReference type="EMBL" id="QVD39303.1"/>
    </source>
</evidence>
<dbReference type="GO" id="GO:0004888">
    <property type="term" value="F:transmembrane signaling receptor activity"/>
    <property type="evidence" value="ECO:0007669"/>
    <property type="project" value="InterPro"/>
</dbReference>
<dbReference type="InterPro" id="IPR038050">
    <property type="entry name" value="Neuro_actylchol_rec"/>
</dbReference>
<evidence type="ECO:0000256" key="17">
    <source>
        <dbReference type="ARBA" id="ARBA00061654"/>
    </source>
</evidence>
<dbReference type="FunFam" id="2.70.170.10:FF:000022">
    <property type="entry name" value="glutamate-gated chloride channel isoform X1"/>
    <property type="match status" value="1"/>
</dbReference>
<dbReference type="AlphaFoldDB" id="A0A8E5JSY0"/>
<evidence type="ECO:0000256" key="12">
    <source>
        <dbReference type="ARBA" id="ARBA00023214"/>
    </source>
</evidence>
<keyword evidence="1 18" id="KW-0813">Transport</keyword>
<keyword evidence="15 18" id="KW-0407">Ion channel</keyword>
<dbReference type="Pfam" id="PF02931">
    <property type="entry name" value="Neur_chan_LBD"/>
    <property type="match status" value="1"/>
</dbReference>
<dbReference type="SUPFAM" id="SSF90112">
    <property type="entry name" value="Neurotransmitter-gated ion-channel transmembrane pore"/>
    <property type="match status" value="1"/>
</dbReference>
<feature type="transmembrane region" description="Helical" evidence="18">
    <location>
        <begin position="427"/>
        <end position="446"/>
    </location>
</feature>
<dbReference type="NCBIfam" id="TIGR00860">
    <property type="entry name" value="LIC"/>
    <property type="match status" value="1"/>
</dbReference>
<keyword evidence="5 18" id="KW-1133">Transmembrane helix</keyword>
<dbReference type="PROSITE" id="PS00236">
    <property type="entry name" value="NEUROTR_ION_CHANNEL"/>
    <property type="match status" value="1"/>
</dbReference>
<evidence type="ECO:0000256" key="6">
    <source>
        <dbReference type="ARBA" id="ARBA00023018"/>
    </source>
</evidence>
<keyword evidence="14" id="KW-1071">Ligand-gated ion channel</keyword>
<accession>A0A8E5JSY0</accession>
<evidence type="ECO:0000256" key="1">
    <source>
        <dbReference type="ARBA" id="ARBA00022448"/>
    </source>
</evidence>
<feature type="chain" id="PRO_5034946485" evidence="18">
    <location>
        <begin position="29"/>
        <end position="447"/>
    </location>
</feature>
<keyword evidence="13" id="KW-0628">Postsynaptic cell membrane</keyword>
<dbReference type="InterPro" id="IPR006201">
    <property type="entry name" value="Neur_channel"/>
</dbReference>
<feature type="transmembrane region" description="Helical" evidence="18">
    <location>
        <begin position="249"/>
        <end position="271"/>
    </location>
</feature>
<keyword evidence="4 18" id="KW-0732">Signal</keyword>
<keyword evidence="3 18" id="KW-0812">Transmembrane</keyword>
<dbReference type="GO" id="GO:0034707">
    <property type="term" value="C:chloride channel complex"/>
    <property type="evidence" value="ECO:0007669"/>
    <property type="project" value="UniProtKB-KW"/>
</dbReference>
<proteinExistence type="evidence at transcript level"/>
<evidence type="ECO:0000256" key="9">
    <source>
        <dbReference type="ARBA" id="ARBA00023157"/>
    </source>
</evidence>
<dbReference type="GO" id="GO:0008068">
    <property type="term" value="F:extracellularly glutamate-gated chloride channel activity"/>
    <property type="evidence" value="ECO:0007669"/>
    <property type="project" value="UniProtKB-ARBA"/>
</dbReference>
<keyword evidence="7 18" id="KW-0406">Ion transport</keyword>
<feature type="transmembrane region" description="Helical" evidence="18">
    <location>
        <begin position="315"/>
        <end position="337"/>
    </location>
</feature>
<dbReference type="OrthoDB" id="442503at2759"/>
<evidence type="ECO:0000256" key="8">
    <source>
        <dbReference type="ARBA" id="ARBA00023136"/>
    </source>
</evidence>
<name>A0A8E5JSY0_SCHGR</name>
<dbReference type="GO" id="GO:0045211">
    <property type="term" value="C:postsynaptic membrane"/>
    <property type="evidence" value="ECO:0007669"/>
    <property type="project" value="UniProtKB-SubCell"/>
</dbReference>
<dbReference type="EMBL" id="MW962537">
    <property type="protein sequence ID" value="QVD39303.1"/>
    <property type="molecule type" value="mRNA"/>
</dbReference>
<dbReference type="Pfam" id="PF02932">
    <property type="entry name" value="Neur_chan_memb"/>
    <property type="match status" value="1"/>
</dbReference>
<evidence type="ECO:0000256" key="7">
    <source>
        <dbReference type="ARBA" id="ARBA00023065"/>
    </source>
</evidence>
<evidence type="ECO:0000256" key="14">
    <source>
        <dbReference type="ARBA" id="ARBA00023286"/>
    </source>
</evidence>
<dbReference type="InterPro" id="IPR006202">
    <property type="entry name" value="Neur_chan_lig-bd"/>
</dbReference>
<dbReference type="CDD" id="cd19049">
    <property type="entry name" value="LGIC_TM_anion"/>
    <property type="match status" value="1"/>
</dbReference>
<dbReference type="InterPro" id="IPR006028">
    <property type="entry name" value="GABAA/Glycine_rcpt"/>
</dbReference>
<comment type="subcellular location">
    <subcellularLocation>
        <location evidence="16">Postsynaptic cell membrane</location>
        <topology evidence="16">Multi-pass membrane protein</topology>
    </subcellularLocation>
</comment>
<feature type="domain" description="Neurotransmitter-gated ion-channel transmembrane" evidence="20">
    <location>
        <begin position="256"/>
        <end position="350"/>
    </location>
</feature>
<evidence type="ECO:0000256" key="2">
    <source>
        <dbReference type="ARBA" id="ARBA00022475"/>
    </source>
</evidence>
<comment type="similarity">
    <text evidence="17">Belongs to the ligand-gated ion channel (TC 1.A.9) family. Glutamate-gated chloride channel (TC 1.A.9.4) subfamily.</text>
</comment>
<evidence type="ECO:0000256" key="4">
    <source>
        <dbReference type="ARBA" id="ARBA00022729"/>
    </source>
</evidence>
<keyword evidence="12" id="KW-0868">Chloride</keyword>
<keyword evidence="10" id="KW-0675">Receptor</keyword>
<evidence type="ECO:0000256" key="15">
    <source>
        <dbReference type="ARBA" id="ARBA00023303"/>
    </source>
</evidence>
<evidence type="ECO:0000256" key="10">
    <source>
        <dbReference type="ARBA" id="ARBA00023170"/>
    </source>
</evidence>
<feature type="domain" description="Neurotransmitter-gated ion-channel ligand-binding" evidence="19">
    <location>
        <begin position="39"/>
        <end position="248"/>
    </location>
</feature>
<reference evidence="21" key="1">
    <citation type="journal article" date="2021" name="J. Neurophysiol.">
        <title>Gene transcription changes in a locust model of noise-induced deafness.</title>
        <authorList>
            <person name="French A.S."/>
            <person name="Warren B."/>
        </authorList>
    </citation>
    <scope>NUCLEOTIDE SEQUENCE</scope>
</reference>
<evidence type="ECO:0000256" key="5">
    <source>
        <dbReference type="ARBA" id="ARBA00022989"/>
    </source>
</evidence>
<protein>
    <submittedName>
        <fullName evidence="21">Glutamate-gated chloride channel</fullName>
    </submittedName>
</protein>
<dbReference type="InterPro" id="IPR036719">
    <property type="entry name" value="Neuro-gated_channel_TM_sf"/>
</dbReference>
<dbReference type="SUPFAM" id="SSF63712">
    <property type="entry name" value="Nicotinic receptor ligand binding domain-like"/>
    <property type="match status" value="1"/>
</dbReference>
<feature type="transmembrane region" description="Helical" evidence="18">
    <location>
        <begin position="283"/>
        <end position="303"/>
    </location>
</feature>
<organism evidence="21">
    <name type="scientific">Schistocerca gregaria</name>
    <name type="common">Desert locust</name>
    <name type="synonym">Gryllus gregarius</name>
    <dbReference type="NCBI Taxonomy" id="7010"/>
    <lineage>
        <taxon>Eukaryota</taxon>
        <taxon>Metazoa</taxon>
        <taxon>Ecdysozoa</taxon>
        <taxon>Arthropoda</taxon>
        <taxon>Hexapoda</taxon>
        <taxon>Insecta</taxon>
        <taxon>Pterygota</taxon>
        <taxon>Neoptera</taxon>
        <taxon>Polyneoptera</taxon>
        <taxon>Orthoptera</taxon>
        <taxon>Caelifera</taxon>
        <taxon>Acrididea</taxon>
        <taxon>Acridomorpha</taxon>
        <taxon>Acridoidea</taxon>
        <taxon>Acrididae</taxon>
        <taxon>Cyrtacanthacridinae</taxon>
        <taxon>Schistocerca</taxon>
    </lineage>
</organism>